<evidence type="ECO:0000256" key="11">
    <source>
        <dbReference type="SAM" id="Phobius"/>
    </source>
</evidence>
<sequence length="463" mass="52011">MKLKTKFTLLVAGCMLMLLGSYYLLSIRSASHAFVEFNQKSVMLITNAMLEDDIVEASWQEIPKSLNINEQLAALAAKHNDQIFVLLDEQQHMVIQGKNSYAEFQYVPVDDGHQFKVILPGHSPFLVQYSRAQLTLNWQNKAYALFWLPRDSLDRKQQESLLMSRLADEFMVSLLVLSLLAAGLSWLGAWYFLRPLKRLKSGFTAIEQGQLDTQIAVKGKDEVADIVAGFNRLAAWLHALHQQYRQMNSDLSHELRTPINAIRSRIEAMEDGIVPMNAEQLSILSADLNSLNQLVDDLSLLSLTESKQLVLELSKISLSDLLDEIAARYQLQAVQAGIELQVNIQSNVIANIDALRVRQIVVNLLDNAFKYGAQGKVIALTLERSEQYTDIVVSDKGQGMNEQQQQAVFGRFYRAQQSRSDKNSLGLGLAICRQLAELMDAQLLLHSAPNKGATFTLRFSDIS</sequence>
<keyword evidence="10 11" id="KW-0472">Membrane</keyword>
<evidence type="ECO:0000256" key="5">
    <source>
        <dbReference type="ARBA" id="ARBA00022679"/>
    </source>
</evidence>
<dbReference type="InterPro" id="IPR050428">
    <property type="entry name" value="TCS_sensor_his_kinase"/>
</dbReference>
<dbReference type="Gene3D" id="1.10.287.130">
    <property type="match status" value="1"/>
</dbReference>
<dbReference type="SMART" id="SM00387">
    <property type="entry name" value="HATPase_c"/>
    <property type="match status" value="1"/>
</dbReference>
<dbReference type="Pfam" id="PF02518">
    <property type="entry name" value="HATPase_c"/>
    <property type="match status" value="1"/>
</dbReference>
<evidence type="ECO:0000256" key="2">
    <source>
        <dbReference type="ARBA" id="ARBA00004370"/>
    </source>
</evidence>
<reference evidence="14" key="2">
    <citation type="submission" date="2020-09" db="EMBL/GenBank/DDBJ databases">
        <authorList>
            <person name="Sun Q."/>
            <person name="Kim S."/>
        </authorList>
    </citation>
    <scope>NUCLEOTIDE SEQUENCE</scope>
    <source>
        <strain evidence="14">KCTC 42731</strain>
    </source>
</reference>
<evidence type="ECO:0000256" key="1">
    <source>
        <dbReference type="ARBA" id="ARBA00000085"/>
    </source>
</evidence>
<evidence type="ECO:0000256" key="9">
    <source>
        <dbReference type="ARBA" id="ARBA00023012"/>
    </source>
</evidence>
<keyword evidence="7" id="KW-0418">Kinase</keyword>
<organism evidence="14 15">
    <name type="scientific">Thalassotalea marina</name>
    <dbReference type="NCBI Taxonomy" id="1673741"/>
    <lineage>
        <taxon>Bacteria</taxon>
        <taxon>Pseudomonadati</taxon>
        <taxon>Pseudomonadota</taxon>
        <taxon>Gammaproteobacteria</taxon>
        <taxon>Alteromonadales</taxon>
        <taxon>Colwelliaceae</taxon>
        <taxon>Thalassotalea</taxon>
    </lineage>
</organism>
<dbReference type="InterPro" id="IPR003660">
    <property type="entry name" value="HAMP_dom"/>
</dbReference>
<evidence type="ECO:0000256" key="10">
    <source>
        <dbReference type="ARBA" id="ARBA00023136"/>
    </source>
</evidence>
<accession>A0A919BMP1</accession>
<dbReference type="SUPFAM" id="SSF158472">
    <property type="entry name" value="HAMP domain-like"/>
    <property type="match status" value="1"/>
</dbReference>
<evidence type="ECO:0000313" key="15">
    <source>
        <dbReference type="Proteomes" id="UP000623842"/>
    </source>
</evidence>
<dbReference type="PROSITE" id="PS50109">
    <property type="entry name" value="HIS_KIN"/>
    <property type="match status" value="1"/>
</dbReference>
<dbReference type="GO" id="GO:0005886">
    <property type="term" value="C:plasma membrane"/>
    <property type="evidence" value="ECO:0007669"/>
    <property type="project" value="UniProtKB-ARBA"/>
</dbReference>
<dbReference type="InterPro" id="IPR003594">
    <property type="entry name" value="HATPase_dom"/>
</dbReference>
<feature type="domain" description="Histidine kinase" evidence="12">
    <location>
        <begin position="250"/>
        <end position="463"/>
    </location>
</feature>
<dbReference type="InterPro" id="IPR005467">
    <property type="entry name" value="His_kinase_dom"/>
</dbReference>
<dbReference type="RefSeq" id="WP_189771726.1">
    <property type="nucleotide sequence ID" value="NZ_BNCK01000006.1"/>
</dbReference>
<gene>
    <name evidence="14" type="ORF">GCM10017161_27730</name>
</gene>
<comment type="caution">
    <text evidence="14">The sequence shown here is derived from an EMBL/GenBank/DDBJ whole genome shotgun (WGS) entry which is preliminary data.</text>
</comment>
<dbReference type="Gene3D" id="3.30.565.10">
    <property type="entry name" value="Histidine kinase-like ATPase, C-terminal domain"/>
    <property type="match status" value="1"/>
</dbReference>
<keyword evidence="15" id="KW-1185">Reference proteome</keyword>
<name>A0A919BMP1_9GAMM</name>
<reference evidence="14" key="1">
    <citation type="journal article" date="2014" name="Int. J. Syst. Evol. Microbiol.">
        <title>Complete genome sequence of Corynebacterium casei LMG S-19264T (=DSM 44701T), isolated from a smear-ripened cheese.</title>
        <authorList>
            <consortium name="US DOE Joint Genome Institute (JGI-PGF)"/>
            <person name="Walter F."/>
            <person name="Albersmeier A."/>
            <person name="Kalinowski J."/>
            <person name="Ruckert C."/>
        </authorList>
    </citation>
    <scope>NUCLEOTIDE SEQUENCE</scope>
    <source>
        <strain evidence="14">KCTC 42731</strain>
    </source>
</reference>
<dbReference type="CDD" id="cd06225">
    <property type="entry name" value="HAMP"/>
    <property type="match status" value="1"/>
</dbReference>
<dbReference type="EC" id="2.7.13.3" evidence="3"/>
<evidence type="ECO:0000259" key="13">
    <source>
        <dbReference type="PROSITE" id="PS50885"/>
    </source>
</evidence>
<dbReference type="Proteomes" id="UP000623842">
    <property type="component" value="Unassembled WGS sequence"/>
</dbReference>
<evidence type="ECO:0000256" key="4">
    <source>
        <dbReference type="ARBA" id="ARBA00022553"/>
    </source>
</evidence>
<evidence type="ECO:0000313" key="14">
    <source>
        <dbReference type="EMBL" id="GHF97879.1"/>
    </source>
</evidence>
<dbReference type="Pfam" id="PF00672">
    <property type="entry name" value="HAMP"/>
    <property type="match status" value="1"/>
</dbReference>
<dbReference type="PANTHER" id="PTHR45436">
    <property type="entry name" value="SENSOR HISTIDINE KINASE YKOH"/>
    <property type="match status" value="1"/>
</dbReference>
<evidence type="ECO:0000259" key="12">
    <source>
        <dbReference type="PROSITE" id="PS50109"/>
    </source>
</evidence>
<keyword evidence="4" id="KW-0597">Phosphoprotein</keyword>
<proteinExistence type="predicted"/>
<feature type="transmembrane region" description="Helical" evidence="11">
    <location>
        <begin position="7"/>
        <end position="25"/>
    </location>
</feature>
<feature type="transmembrane region" description="Helical" evidence="11">
    <location>
        <begin position="170"/>
        <end position="193"/>
    </location>
</feature>
<keyword evidence="5" id="KW-0808">Transferase</keyword>
<dbReference type="AlphaFoldDB" id="A0A919BMP1"/>
<evidence type="ECO:0000256" key="8">
    <source>
        <dbReference type="ARBA" id="ARBA00022989"/>
    </source>
</evidence>
<evidence type="ECO:0000256" key="3">
    <source>
        <dbReference type="ARBA" id="ARBA00012438"/>
    </source>
</evidence>
<dbReference type="CDD" id="cd00082">
    <property type="entry name" value="HisKA"/>
    <property type="match status" value="1"/>
</dbReference>
<dbReference type="SUPFAM" id="SSF47384">
    <property type="entry name" value="Homodimeric domain of signal transducing histidine kinase"/>
    <property type="match status" value="1"/>
</dbReference>
<dbReference type="InterPro" id="IPR003661">
    <property type="entry name" value="HisK_dim/P_dom"/>
</dbReference>
<dbReference type="PANTHER" id="PTHR45436:SF5">
    <property type="entry name" value="SENSOR HISTIDINE KINASE TRCS"/>
    <property type="match status" value="1"/>
</dbReference>
<dbReference type="SUPFAM" id="SSF55874">
    <property type="entry name" value="ATPase domain of HSP90 chaperone/DNA topoisomerase II/histidine kinase"/>
    <property type="match status" value="1"/>
</dbReference>
<dbReference type="PRINTS" id="PR00344">
    <property type="entry name" value="BCTRLSENSOR"/>
</dbReference>
<keyword evidence="6 11" id="KW-0812">Transmembrane</keyword>
<dbReference type="EMBL" id="BNCK01000006">
    <property type="protein sequence ID" value="GHF97879.1"/>
    <property type="molecule type" value="Genomic_DNA"/>
</dbReference>
<dbReference type="InterPro" id="IPR004358">
    <property type="entry name" value="Sig_transdc_His_kin-like_C"/>
</dbReference>
<dbReference type="GO" id="GO:0000155">
    <property type="term" value="F:phosphorelay sensor kinase activity"/>
    <property type="evidence" value="ECO:0007669"/>
    <property type="project" value="InterPro"/>
</dbReference>
<comment type="catalytic activity">
    <reaction evidence="1">
        <text>ATP + protein L-histidine = ADP + protein N-phospho-L-histidine.</text>
        <dbReference type="EC" id="2.7.13.3"/>
    </reaction>
</comment>
<dbReference type="InterPro" id="IPR036097">
    <property type="entry name" value="HisK_dim/P_sf"/>
</dbReference>
<keyword evidence="9" id="KW-0902">Two-component regulatory system</keyword>
<dbReference type="Gene3D" id="6.10.340.10">
    <property type="match status" value="1"/>
</dbReference>
<dbReference type="InterPro" id="IPR036890">
    <property type="entry name" value="HATPase_C_sf"/>
</dbReference>
<dbReference type="FunFam" id="3.30.565.10:FF:000006">
    <property type="entry name" value="Sensor histidine kinase WalK"/>
    <property type="match status" value="1"/>
</dbReference>
<evidence type="ECO:0000256" key="7">
    <source>
        <dbReference type="ARBA" id="ARBA00022777"/>
    </source>
</evidence>
<dbReference type="SMART" id="SM00388">
    <property type="entry name" value="HisKA"/>
    <property type="match status" value="1"/>
</dbReference>
<dbReference type="SMART" id="SM00304">
    <property type="entry name" value="HAMP"/>
    <property type="match status" value="1"/>
</dbReference>
<comment type="subcellular location">
    <subcellularLocation>
        <location evidence="2">Membrane</location>
    </subcellularLocation>
</comment>
<keyword evidence="8 11" id="KW-1133">Transmembrane helix</keyword>
<dbReference type="Pfam" id="PF00512">
    <property type="entry name" value="HisKA"/>
    <property type="match status" value="1"/>
</dbReference>
<evidence type="ECO:0000256" key="6">
    <source>
        <dbReference type="ARBA" id="ARBA00022692"/>
    </source>
</evidence>
<dbReference type="PROSITE" id="PS50885">
    <property type="entry name" value="HAMP"/>
    <property type="match status" value="1"/>
</dbReference>
<protein>
    <recommendedName>
        <fullName evidence="3">histidine kinase</fullName>
        <ecNumber evidence="3">2.7.13.3</ecNumber>
    </recommendedName>
</protein>
<feature type="domain" description="HAMP" evidence="13">
    <location>
        <begin position="190"/>
        <end position="242"/>
    </location>
</feature>